<dbReference type="Gene3D" id="2.30.30.100">
    <property type="match status" value="1"/>
</dbReference>
<dbReference type="EC" id="6.3.4.15" evidence="5"/>
<evidence type="ECO:0000256" key="5">
    <source>
        <dbReference type="ARBA" id="ARBA00024227"/>
    </source>
</evidence>
<keyword evidence="3" id="KW-0067">ATP-binding</keyword>
<dbReference type="SUPFAM" id="SSF50037">
    <property type="entry name" value="C-terminal domain of transcriptional repressors"/>
    <property type="match status" value="1"/>
</dbReference>
<dbReference type="RefSeq" id="WP_344068684.1">
    <property type="nucleotide sequence ID" value="NZ_BAAAPN010000103.1"/>
</dbReference>
<protein>
    <recommendedName>
        <fullName evidence="5">biotin--[biotin carboxyl-carrier protein] ligase</fullName>
        <ecNumber evidence="5">6.3.4.15</ecNumber>
    </recommendedName>
</protein>
<keyword evidence="2" id="KW-0547">Nucleotide-binding</keyword>
<comment type="caution">
    <text evidence="7">The sequence shown here is derived from an EMBL/GenBank/DDBJ whole genome shotgun (WGS) entry which is preliminary data.</text>
</comment>
<gene>
    <name evidence="7" type="ORF">GCM10009810_34720</name>
</gene>
<dbReference type="CDD" id="cd16442">
    <property type="entry name" value="BPL"/>
    <property type="match status" value="1"/>
</dbReference>
<dbReference type="PROSITE" id="PS51733">
    <property type="entry name" value="BPL_LPL_CATALYTIC"/>
    <property type="match status" value="1"/>
</dbReference>
<dbReference type="Pfam" id="PF02237">
    <property type="entry name" value="BPL_C"/>
    <property type="match status" value="1"/>
</dbReference>
<evidence type="ECO:0000259" key="6">
    <source>
        <dbReference type="PROSITE" id="PS51733"/>
    </source>
</evidence>
<organism evidence="7 8">
    <name type="scientific">Nostocoides vanveenii</name>
    <dbReference type="NCBI Taxonomy" id="330835"/>
    <lineage>
        <taxon>Bacteria</taxon>
        <taxon>Bacillati</taxon>
        <taxon>Actinomycetota</taxon>
        <taxon>Actinomycetes</taxon>
        <taxon>Micrococcales</taxon>
        <taxon>Intrasporangiaceae</taxon>
        <taxon>Nostocoides</taxon>
    </lineage>
</organism>
<evidence type="ECO:0000313" key="8">
    <source>
        <dbReference type="Proteomes" id="UP001501475"/>
    </source>
</evidence>
<dbReference type="PANTHER" id="PTHR12835:SF5">
    <property type="entry name" value="BIOTIN--PROTEIN LIGASE"/>
    <property type="match status" value="1"/>
</dbReference>
<reference evidence="7 8" key="1">
    <citation type="journal article" date="2019" name="Int. J. Syst. Evol. Microbiol.">
        <title>The Global Catalogue of Microorganisms (GCM) 10K type strain sequencing project: providing services to taxonomists for standard genome sequencing and annotation.</title>
        <authorList>
            <consortium name="The Broad Institute Genomics Platform"/>
            <consortium name="The Broad Institute Genome Sequencing Center for Infectious Disease"/>
            <person name="Wu L."/>
            <person name="Ma J."/>
        </authorList>
    </citation>
    <scope>NUCLEOTIDE SEQUENCE [LARGE SCALE GENOMIC DNA]</scope>
    <source>
        <strain evidence="7 8">JCM 15591</strain>
    </source>
</reference>
<dbReference type="InterPro" id="IPR003142">
    <property type="entry name" value="BPL_C"/>
</dbReference>
<dbReference type="PANTHER" id="PTHR12835">
    <property type="entry name" value="BIOTIN PROTEIN LIGASE"/>
    <property type="match status" value="1"/>
</dbReference>
<dbReference type="InterPro" id="IPR045864">
    <property type="entry name" value="aa-tRNA-synth_II/BPL/LPL"/>
</dbReference>
<dbReference type="InterPro" id="IPR004143">
    <property type="entry name" value="BPL_LPL_catalytic"/>
</dbReference>
<dbReference type="NCBIfam" id="TIGR00121">
    <property type="entry name" value="birA_ligase"/>
    <property type="match status" value="1"/>
</dbReference>
<dbReference type="Gene3D" id="3.30.930.10">
    <property type="entry name" value="Bira Bifunctional Protein, Domain 2"/>
    <property type="match status" value="1"/>
</dbReference>
<proteinExistence type="predicted"/>
<dbReference type="Pfam" id="PF03099">
    <property type="entry name" value="BPL_LplA_LipB"/>
    <property type="match status" value="1"/>
</dbReference>
<evidence type="ECO:0000256" key="4">
    <source>
        <dbReference type="ARBA" id="ARBA00023267"/>
    </source>
</evidence>
<dbReference type="EMBL" id="BAAAPN010000103">
    <property type="protein sequence ID" value="GAA1774874.1"/>
    <property type="molecule type" value="Genomic_DNA"/>
</dbReference>
<dbReference type="InterPro" id="IPR008988">
    <property type="entry name" value="Transcriptional_repressor_C"/>
</dbReference>
<dbReference type="Proteomes" id="UP001501475">
    <property type="component" value="Unassembled WGS sequence"/>
</dbReference>
<feature type="domain" description="BPL/LPL catalytic" evidence="6">
    <location>
        <begin position="3"/>
        <end position="189"/>
    </location>
</feature>
<keyword evidence="1 7" id="KW-0436">Ligase</keyword>
<sequence>MRPPLDPVLIQARIKETSITRVDVHDEVTSTNALAQDQREPWVAVVADYQTGGRGRLGRTWSETPRAGLAVSVLVPTPPYAVGWLPLLTGLALRRAIAASVDVRADLKWPNDLLDPATGRKLAGILCEVTPAGVVIGTGLNVDHQRDELPVPTATSLALVTGRAPGELDRGAVLTAYLIALCEAYAVLLARGDRLRSAQAEYRAACTTIGADVEIDRGGGALVRARASGVDDDGRLLVRDADGRASALAAGDVRHVRVGE</sequence>
<keyword evidence="4" id="KW-0092">Biotin</keyword>
<accession>A0ABN2L4R2</accession>
<name>A0ABN2L4R2_9MICO</name>
<evidence type="ECO:0000256" key="1">
    <source>
        <dbReference type="ARBA" id="ARBA00022598"/>
    </source>
</evidence>
<dbReference type="InterPro" id="IPR004408">
    <property type="entry name" value="Biotin_CoA_COase_ligase"/>
</dbReference>
<evidence type="ECO:0000256" key="2">
    <source>
        <dbReference type="ARBA" id="ARBA00022741"/>
    </source>
</evidence>
<dbReference type="SUPFAM" id="SSF55681">
    <property type="entry name" value="Class II aaRS and biotin synthetases"/>
    <property type="match status" value="1"/>
</dbReference>
<keyword evidence="8" id="KW-1185">Reference proteome</keyword>
<evidence type="ECO:0000313" key="7">
    <source>
        <dbReference type="EMBL" id="GAA1774874.1"/>
    </source>
</evidence>
<evidence type="ECO:0000256" key="3">
    <source>
        <dbReference type="ARBA" id="ARBA00022840"/>
    </source>
</evidence>
<dbReference type="GO" id="GO:0016874">
    <property type="term" value="F:ligase activity"/>
    <property type="evidence" value="ECO:0007669"/>
    <property type="project" value="UniProtKB-KW"/>
</dbReference>